<evidence type="ECO:0000313" key="4">
    <source>
        <dbReference type="EMBL" id="VDS11020.1"/>
    </source>
</evidence>
<evidence type="ECO:0000256" key="2">
    <source>
        <dbReference type="ARBA" id="ARBA00022679"/>
    </source>
</evidence>
<dbReference type="SMART" id="SM00941">
    <property type="entry name" value="PYNP_C"/>
    <property type="match status" value="1"/>
</dbReference>
<dbReference type="GO" id="GO:0004645">
    <property type="term" value="F:1,4-alpha-oligoglucan phosphorylase activity"/>
    <property type="evidence" value="ECO:0007669"/>
    <property type="project" value="InterPro"/>
</dbReference>
<protein>
    <submittedName>
        <fullName evidence="4">AMP phosphorylase</fullName>
    </submittedName>
</protein>
<dbReference type="AlphaFoldDB" id="A0A447IU28"/>
<dbReference type="SUPFAM" id="SSF54680">
    <property type="entry name" value="Pyrimidine nucleoside phosphorylase C-terminal domain"/>
    <property type="match status" value="1"/>
</dbReference>
<reference evidence="4" key="1">
    <citation type="submission" date="2018-12" db="EMBL/GenBank/DDBJ databases">
        <authorList>
            <person name="Jaffe A."/>
        </authorList>
    </citation>
    <scope>NUCLEOTIDE SEQUENCE</scope>
</reference>
<dbReference type="InterPro" id="IPR013102">
    <property type="entry name" value="PYNP_C"/>
</dbReference>
<proteinExistence type="predicted"/>
<dbReference type="Gene3D" id="3.40.1030.10">
    <property type="entry name" value="Nucleoside phosphorylase/phosphoribosyltransferase catalytic domain"/>
    <property type="match status" value="1"/>
</dbReference>
<dbReference type="Pfam" id="PF00591">
    <property type="entry name" value="Glycos_transf_3"/>
    <property type="match status" value="1"/>
</dbReference>
<dbReference type="SUPFAM" id="SSF52418">
    <property type="entry name" value="Nucleoside phosphorylase/phosphoribosyltransferase catalytic domain"/>
    <property type="match status" value="1"/>
</dbReference>
<dbReference type="Gene3D" id="1.20.970.10">
    <property type="entry name" value="Transferase, Pyrimidine Nucleoside Phosphorylase, Chain C"/>
    <property type="match status" value="1"/>
</dbReference>
<gene>
    <name evidence="4" type="primary">deoA</name>
</gene>
<feature type="domain" description="Pyrimidine nucleoside phosphorylase C-terminal" evidence="3">
    <location>
        <begin position="421"/>
        <end position="488"/>
    </location>
</feature>
<dbReference type="PROSITE" id="PS00647">
    <property type="entry name" value="THYMID_PHOSPHORYLASE"/>
    <property type="match status" value="1"/>
</dbReference>
<dbReference type="InterPro" id="IPR013466">
    <property type="entry name" value="Thymidine/AMP_Pase"/>
</dbReference>
<sequence length="489" mass="53888">MKLKVKEINLSTGGPLIAVLHEKTAKQISLFPKDRVHIRKIRIKKGITCVTNISNKGIHENEIGLFQEAFHKLNVPEGTQIEMTLEEKPISIQYIKKKLNGEELNAKEIDTIVKDIVNNELSEVELAYFVSGCYTKNLTINETVALTNSIVNNGERLHFKDKIVLDKHCSGGVAGNRTTMIVVPIIASLGYKMPKTSSRAITSASGTSDTMEVLAPVTLSKDKIMQIVNKTNGCIVWGGGVDLASADDKMITVRHPLSMDPTGMLLASILAKKKAAGATHVLIDIPYGPGVKVKTKKEAKQLMKLFYKVSKRLDLKIKVVLTNGFQPIGNGIGPALEAADVLSVLQGDGPNDLREKAIFIATEMLKLVNEKNPLPKVLDAIESGRAYKKMLEIIQAQGGHKHPVIPKAKYFYNINATRDGKITFIDNQKINKIATMAGAPDEKAAGIYLRVRANREIKKGTTMFTIYSNSLQNIETIKRRLKEINPITY</sequence>
<dbReference type="NCBIfam" id="NF003338">
    <property type="entry name" value="PRK04350.1"/>
    <property type="match status" value="1"/>
</dbReference>
<dbReference type="Gene3D" id="2.40.40.20">
    <property type="match status" value="1"/>
</dbReference>
<dbReference type="InterPro" id="IPR036566">
    <property type="entry name" value="PYNP-like_C_sf"/>
</dbReference>
<accession>A0A447IU28</accession>
<dbReference type="InterPro" id="IPR000053">
    <property type="entry name" value="Thymidine/pyrmidine_PPase"/>
</dbReference>
<dbReference type="InterPro" id="IPR035902">
    <property type="entry name" value="Nuc_phospho_transferase"/>
</dbReference>
<dbReference type="GO" id="GO:0016763">
    <property type="term" value="F:pentosyltransferase activity"/>
    <property type="evidence" value="ECO:0007669"/>
    <property type="project" value="InterPro"/>
</dbReference>
<evidence type="ECO:0000259" key="3">
    <source>
        <dbReference type="SMART" id="SM00941"/>
    </source>
</evidence>
<dbReference type="NCBIfam" id="TIGR02645">
    <property type="entry name" value="ARCH_P_rylase"/>
    <property type="match status" value="1"/>
</dbReference>
<keyword evidence="2" id="KW-0808">Transferase</keyword>
<keyword evidence="1" id="KW-0328">Glycosyltransferase</keyword>
<dbReference type="SUPFAM" id="SSF47648">
    <property type="entry name" value="Nucleoside phosphorylase/phosphoribosyltransferase N-terminal domain"/>
    <property type="match status" value="1"/>
</dbReference>
<dbReference type="InterPro" id="IPR017459">
    <property type="entry name" value="Glycosyl_Trfase_fam3_N_dom"/>
</dbReference>
<name>A0A447IU28_9ARCH</name>
<dbReference type="Pfam" id="PF07831">
    <property type="entry name" value="PYNP_C"/>
    <property type="match status" value="1"/>
</dbReference>
<dbReference type="PIRSF" id="PIRSF000478">
    <property type="entry name" value="TP_PyNP"/>
    <property type="match status" value="1"/>
</dbReference>
<dbReference type="PANTHER" id="PTHR10515:SF0">
    <property type="entry name" value="THYMIDINE PHOSPHORYLASE"/>
    <property type="match status" value="1"/>
</dbReference>
<dbReference type="Gene3D" id="3.90.1170.30">
    <property type="entry name" value="Pyrimidine nucleoside phosphorylase-like, C-terminal domain"/>
    <property type="match status" value="1"/>
</dbReference>
<dbReference type="InterPro" id="IPR017872">
    <property type="entry name" value="Pyrmidine_PPase_CS"/>
</dbReference>
<dbReference type="EMBL" id="LR131632">
    <property type="protein sequence ID" value="VDS11020.1"/>
    <property type="molecule type" value="Genomic_DNA"/>
</dbReference>
<dbReference type="GO" id="GO:0005829">
    <property type="term" value="C:cytosol"/>
    <property type="evidence" value="ECO:0007669"/>
    <property type="project" value="TreeGrafter"/>
</dbReference>
<dbReference type="Pfam" id="PF02885">
    <property type="entry name" value="Glycos_trans_3N"/>
    <property type="match status" value="1"/>
</dbReference>
<dbReference type="InterPro" id="IPR000312">
    <property type="entry name" value="Glycosyl_Trfase_fam3"/>
</dbReference>
<evidence type="ECO:0000256" key="1">
    <source>
        <dbReference type="ARBA" id="ARBA00022676"/>
    </source>
</evidence>
<dbReference type="PANTHER" id="PTHR10515">
    <property type="entry name" value="THYMIDINE PHOSPHORYLASE"/>
    <property type="match status" value="1"/>
</dbReference>
<dbReference type="GO" id="GO:0006206">
    <property type="term" value="P:pyrimidine nucleobase metabolic process"/>
    <property type="evidence" value="ECO:0007669"/>
    <property type="project" value="InterPro"/>
</dbReference>
<dbReference type="GO" id="GO:0006213">
    <property type="term" value="P:pyrimidine nucleoside metabolic process"/>
    <property type="evidence" value="ECO:0007669"/>
    <property type="project" value="InterPro"/>
</dbReference>
<dbReference type="InterPro" id="IPR036320">
    <property type="entry name" value="Glycosyl_Trfase_fam3_N_dom_sf"/>
</dbReference>
<organism evidence="4">
    <name type="scientific">uncultured Candidatus Woesearchaeota archaeon</name>
    <dbReference type="NCBI Taxonomy" id="2014372"/>
    <lineage>
        <taxon>Archaea</taxon>
        <taxon>Candidatus Woesearchaeota</taxon>
        <taxon>environmental samples</taxon>
    </lineage>
</organism>